<dbReference type="InterPro" id="IPR052954">
    <property type="entry name" value="GPCR-Ligand_Int"/>
</dbReference>
<dbReference type="HOGENOM" id="CLU_009579_24_7_1"/>
<sequence length="362" mass="41269">MPNTTIMACPNTTYYNVDSVNMSSEALLWAQIRYYNYHILIPIIFALGMVGNLLNLVVFGYRVHVIHLEQLEKSATAGLISLAISDFFFCFVGFPAAFYPESVVFIIPKDMGDVIGFYYNAFQPGLRNLFLFTSTWLVIAISAERYIAVCFPIRSRWIIKMKKTILSHVLIFLVGILLSIPDFIKYQFHSDCGECPCLYRRLSSYITSFRTFGRTHHILWAILGTYLPLFILAFTSVKLVQSLIRSRSLSMTDPNRYSCGRITRSVVCIVCSFLLLVCPSMVMQSLIPLFDSHKYNNSSQIGIAVILLNVLQAIKFASNFVLYCAVNKQFRNNLRRAIQRQSASRVIMSSEGTKRTFDVEMV</sequence>
<keyword evidence="10" id="KW-1185">Reference proteome</keyword>
<evidence type="ECO:0000313" key="8">
    <source>
        <dbReference type="EMBL" id="ELT92858.1"/>
    </source>
</evidence>
<dbReference type="PROSITE" id="PS50262">
    <property type="entry name" value="G_PROTEIN_RECEP_F1_2"/>
    <property type="match status" value="1"/>
</dbReference>
<dbReference type="PANTHER" id="PTHR46641">
    <property type="entry name" value="FMRFAMIDE RECEPTOR-RELATED"/>
    <property type="match status" value="1"/>
</dbReference>
<dbReference type="EnsemblMetazoa" id="CapteT190544">
    <property type="protein sequence ID" value="CapteP190544"/>
    <property type="gene ID" value="CapteG190544"/>
</dbReference>
<evidence type="ECO:0000256" key="2">
    <source>
        <dbReference type="ARBA" id="ARBA00022692"/>
    </source>
</evidence>
<proteinExistence type="inferred from homology"/>
<dbReference type="GO" id="GO:0004930">
    <property type="term" value="F:G protein-coupled receptor activity"/>
    <property type="evidence" value="ECO:0007669"/>
    <property type="project" value="UniProtKB-KW"/>
</dbReference>
<dbReference type="SUPFAM" id="SSF81321">
    <property type="entry name" value="Family A G protein-coupled receptor-like"/>
    <property type="match status" value="1"/>
</dbReference>
<dbReference type="Proteomes" id="UP000014760">
    <property type="component" value="Unassembled WGS sequence"/>
</dbReference>
<keyword evidence="3 6" id="KW-1133">Transmembrane helix</keyword>
<dbReference type="CDD" id="cd14978">
    <property type="entry name" value="7tmA_FMRFamide_R-like"/>
    <property type="match status" value="1"/>
</dbReference>
<dbReference type="OMA" id="FASAWMI"/>
<comment type="similarity">
    <text evidence="5">Belongs to the G-protein coupled receptor 1 family.</text>
</comment>
<organism evidence="8">
    <name type="scientific">Capitella teleta</name>
    <name type="common">Polychaete worm</name>
    <dbReference type="NCBI Taxonomy" id="283909"/>
    <lineage>
        <taxon>Eukaryota</taxon>
        <taxon>Metazoa</taxon>
        <taxon>Spiralia</taxon>
        <taxon>Lophotrochozoa</taxon>
        <taxon>Annelida</taxon>
        <taxon>Polychaeta</taxon>
        <taxon>Sedentaria</taxon>
        <taxon>Scolecida</taxon>
        <taxon>Capitellidae</taxon>
        <taxon>Capitella</taxon>
    </lineage>
</organism>
<accession>R7TGF7</accession>
<comment type="subcellular location">
    <subcellularLocation>
        <location evidence="1">Membrane</location>
    </subcellularLocation>
</comment>
<keyword evidence="2 5" id="KW-0812">Transmembrane</keyword>
<dbReference type="Pfam" id="PF00001">
    <property type="entry name" value="7tm_1"/>
    <property type="match status" value="1"/>
</dbReference>
<dbReference type="InterPro" id="IPR000276">
    <property type="entry name" value="GPCR_Rhodpsn"/>
</dbReference>
<evidence type="ECO:0000256" key="1">
    <source>
        <dbReference type="ARBA" id="ARBA00004370"/>
    </source>
</evidence>
<evidence type="ECO:0000259" key="7">
    <source>
        <dbReference type="PROSITE" id="PS50262"/>
    </source>
</evidence>
<dbReference type="OrthoDB" id="5969463at2759"/>
<gene>
    <name evidence="8" type="ORF">CAPTEDRAFT_190544</name>
</gene>
<evidence type="ECO:0000313" key="9">
    <source>
        <dbReference type="EnsemblMetazoa" id="CapteP190544"/>
    </source>
</evidence>
<keyword evidence="5" id="KW-0297">G-protein coupled receptor</keyword>
<feature type="domain" description="G-protein coupled receptors family 1 profile" evidence="7">
    <location>
        <begin position="51"/>
        <end position="323"/>
    </location>
</feature>
<reference evidence="8 10" key="2">
    <citation type="journal article" date="2013" name="Nature">
        <title>Insights into bilaterian evolution from three spiralian genomes.</title>
        <authorList>
            <person name="Simakov O."/>
            <person name="Marletaz F."/>
            <person name="Cho S.J."/>
            <person name="Edsinger-Gonzales E."/>
            <person name="Havlak P."/>
            <person name="Hellsten U."/>
            <person name="Kuo D.H."/>
            <person name="Larsson T."/>
            <person name="Lv J."/>
            <person name="Arendt D."/>
            <person name="Savage R."/>
            <person name="Osoegawa K."/>
            <person name="de Jong P."/>
            <person name="Grimwood J."/>
            <person name="Chapman J.A."/>
            <person name="Shapiro H."/>
            <person name="Aerts A."/>
            <person name="Otillar R.P."/>
            <person name="Terry A.Y."/>
            <person name="Boore J.L."/>
            <person name="Grigoriev I.V."/>
            <person name="Lindberg D.R."/>
            <person name="Seaver E.C."/>
            <person name="Weisblat D.A."/>
            <person name="Putnam N.H."/>
            <person name="Rokhsar D.S."/>
        </authorList>
    </citation>
    <scope>NUCLEOTIDE SEQUENCE</scope>
    <source>
        <strain evidence="8 10">I ESC-2004</strain>
    </source>
</reference>
<dbReference type="GO" id="GO:0016020">
    <property type="term" value="C:membrane"/>
    <property type="evidence" value="ECO:0007669"/>
    <property type="project" value="UniProtKB-SubCell"/>
</dbReference>
<feature type="transmembrane region" description="Helical" evidence="6">
    <location>
        <begin position="261"/>
        <end position="282"/>
    </location>
</feature>
<feature type="transmembrane region" description="Helical" evidence="6">
    <location>
        <begin position="218"/>
        <end position="240"/>
    </location>
</feature>
<dbReference type="EMBL" id="KB309976">
    <property type="protein sequence ID" value="ELT92858.1"/>
    <property type="molecule type" value="Genomic_DNA"/>
</dbReference>
<dbReference type="PROSITE" id="PS00237">
    <property type="entry name" value="G_PROTEIN_RECEP_F1_1"/>
    <property type="match status" value="1"/>
</dbReference>
<name>R7TGF7_CAPTE</name>
<feature type="transmembrane region" description="Helical" evidence="6">
    <location>
        <begin position="39"/>
        <end position="63"/>
    </location>
</feature>
<dbReference type="Gene3D" id="1.20.1070.10">
    <property type="entry name" value="Rhodopsin 7-helix transmembrane proteins"/>
    <property type="match status" value="1"/>
</dbReference>
<dbReference type="EMBL" id="AMQN01013128">
    <property type="status" value="NOT_ANNOTATED_CDS"/>
    <property type="molecule type" value="Genomic_DNA"/>
</dbReference>
<feature type="transmembrane region" description="Helical" evidence="6">
    <location>
        <begin position="165"/>
        <end position="184"/>
    </location>
</feature>
<evidence type="ECO:0000256" key="3">
    <source>
        <dbReference type="ARBA" id="ARBA00022989"/>
    </source>
</evidence>
<dbReference type="PANTHER" id="PTHR46641:SF2">
    <property type="entry name" value="FMRFAMIDE RECEPTOR"/>
    <property type="match status" value="1"/>
</dbReference>
<evidence type="ECO:0000313" key="10">
    <source>
        <dbReference type="Proteomes" id="UP000014760"/>
    </source>
</evidence>
<evidence type="ECO:0000256" key="6">
    <source>
        <dbReference type="SAM" id="Phobius"/>
    </source>
</evidence>
<reference evidence="10" key="1">
    <citation type="submission" date="2012-12" db="EMBL/GenBank/DDBJ databases">
        <authorList>
            <person name="Hellsten U."/>
            <person name="Grimwood J."/>
            <person name="Chapman J.A."/>
            <person name="Shapiro H."/>
            <person name="Aerts A."/>
            <person name="Otillar R.P."/>
            <person name="Terry A.Y."/>
            <person name="Boore J.L."/>
            <person name="Simakov O."/>
            <person name="Marletaz F."/>
            <person name="Cho S.-J."/>
            <person name="Edsinger-Gonzales E."/>
            <person name="Havlak P."/>
            <person name="Kuo D.-H."/>
            <person name="Larsson T."/>
            <person name="Lv J."/>
            <person name="Arendt D."/>
            <person name="Savage R."/>
            <person name="Osoegawa K."/>
            <person name="de Jong P."/>
            <person name="Lindberg D.R."/>
            <person name="Seaver E.C."/>
            <person name="Weisblat D.A."/>
            <person name="Putnam N.H."/>
            <person name="Grigoriev I.V."/>
            <person name="Rokhsar D.S."/>
        </authorList>
    </citation>
    <scope>NUCLEOTIDE SEQUENCE</scope>
    <source>
        <strain evidence="10">I ESC-2004</strain>
    </source>
</reference>
<feature type="transmembrane region" description="Helical" evidence="6">
    <location>
        <begin position="75"/>
        <end position="99"/>
    </location>
</feature>
<dbReference type="STRING" id="283909.R7TGF7"/>
<reference evidence="9" key="3">
    <citation type="submission" date="2015-06" db="UniProtKB">
        <authorList>
            <consortium name="EnsemblMetazoa"/>
        </authorList>
    </citation>
    <scope>IDENTIFICATION</scope>
</reference>
<evidence type="ECO:0000256" key="5">
    <source>
        <dbReference type="RuleBase" id="RU000688"/>
    </source>
</evidence>
<dbReference type="AlphaFoldDB" id="R7TGF7"/>
<dbReference type="PRINTS" id="PR00237">
    <property type="entry name" value="GPCRRHODOPSN"/>
</dbReference>
<keyword evidence="5" id="KW-0807">Transducer</keyword>
<evidence type="ECO:0000256" key="4">
    <source>
        <dbReference type="ARBA" id="ARBA00023136"/>
    </source>
</evidence>
<feature type="transmembrane region" description="Helical" evidence="6">
    <location>
        <begin position="129"/>
        <end position="153"/>
    </location>
</feature>
<keyword evidence="5" id="KW-0675">Receptor</keyword>
<protein>
    <recommendedName>
        <fullName evidence="7">G-protein coupled receptors family 1 profile domain-containing protein</fullName>
    </recommendedName>
</protein>
<dbReference type="InterPro" id="IPR017452">
    <property type="entry name" value="GPCR_Rhodpsn_7TM"/>
</dbReference>
<feature type="transmembrane region" description="Helical" evidence="6">
    <location>
        <begin position="302"/>
        <end position="326"/>
    </location>
</feature>
<keyword evidence="4 6" id="KW-0472">Membrane</keyword>